<name>A0A1I7SU72_BURXY</name>
<protein>
    <submittedName>
        <fullName evidence="2">Secreted protein</fullName>
    </submittedName>
</protein>
<dbReference type="AlphaFoldDB" id="A0A1I7SU72"/>
<sequence>MRPIVRGDARRRVPPLLTVFFSSALCSFLTSPASISSGSELGRVPFLSLGFNAITRPPSPSVNPALEGSLGTQL</sequence>
<evidence type="ECO:0000313" key="1">
    <source>
        <dbReference type="Proteomes" id="UP000095284"/>
    </source>
</evidence>
<organism evidence="1 2">
    <name type="scientific">Bursaphelenchus xylophilus</name>
    <name type="common">Pinewood nematode worm</name>
    <name type="synonym">Aphelenchoides xylophilus</name>
    <dbReference type="NCBI Taxonomy" id="6326"/>
    <lineage>
        <taxon>Eukaryota</taxon>
        <taxon>Metazoa</taxon>
        <taxon>Ecdysozoa</taxon>
        <taxon>Nematoda</taxon>
        <taxon>Chromadorea</taxon>
        <taxon>Rhabditida</taxon>
        <taxon>Tylenchina</taxon>
        <taxon>Tylenchomorpha</taxon>
        <taxon>Aphelenchoidea</taxon>
        <taxon>Aphelenchoididae</taxon>
        <taxon>Bursaphelenchus</taxon>
    </lineage>
</organism>
<dbReference type="Proteomes" id="UP000095284">
    <property type="component" value="Unplaced"/>
</dbReference>
<accession>A0A1I7SU72</accession>
<reference evidence="2" key="1">
    <citation type="submission" date="2016-11" db="UniProtKB">
        <authorList>
            <consortium name="WormBaseParasite"/>
        </authorList>
    </citation>
    <scope>IDENTIFICATION</scope>
</reference>
<proteinExistence type="predicted"/>
<dbReference type="WBParaSite" id="BXY_1659400.1">
    <property type="protein sequence ID" value="BXY_1659400.1"/>
    <property type="gene ID" value="BXY_1659400"/>
</dbReference>
<evidence type="ECO:0000313" key="2">
    <source>
        <dbReference type="WBParaSite" id="BXY_1659400.1"/>
    </source>
</evidence>